<evidence type="ECO:0000256" key="4">
    <source>
        <dbReference type="SAM" id="Phobius"/>
    </source>
</evidence>
<reference evidence="8" key="1">
    <citation type="journal article" date="2014" name="BMC Genomics">
        <title>Genome sequencing of two Neorhizobium galegae strains reveals a noeT gene responsible for the unusual acetylation of the nodulation factors.</title>
        <authorList>
            <person name="Osterman J."/>
            <person name="Marsh J."/>
            <person name="Laine P.K."/>
            <person name="Zeng Z."/>
            <person name="Alatalo E."/>
            <person name="Sullivan J.T."/>
            <person name="Young J.P."/>
            <person name="Thomas-Oates J."/>
            <person name="Paulin L."/>
            <person name="Lindstrom K."/>
        </authorList>
    </citation>
    <scope>NUCLEOTIDE SEQUENCE [LARGE SCALE GENOMIC DNA]</scope>
    <source>
        <strain evidence="8">HAMBI 540</strain>
    </source>
</reference>
<dbReference type="InterPro" id="IPR003660">
    <property type="entry name" value="HAMP_dom"/>
</dbReference>
<feature type="domain" description="HAMP" evidence="6">
    <location>
        <begin position="58"/>
        <end position="112"/>
    </location>
</feature>
<dbReference type="SMART" id="SM00304">
    <property type="entry name" value="HAMP"/>
    <property type="match status" value="2"/>
</dbReference>
<dbReference type="SMART" id="SM00283">
    <property type="entry name" value="MA"/>
    <property type="match status" value="1"/>
</dbReference>
<dbReference type="Gene3D" id="1.10.287.950">
    <property type="entry name" value="Methyl-accepting chemotaxis protein"/>
    <property type="match status" value="1"/>
</dbReference>
<dbReference type="Gene3D" id="6.10.340.10">
    <property type="match status" value="1"/>
</dbReference>
<evidence type="ECO:0000256" key="3">
    <source>
        <dbReference type="PROSITE-ProRule" id="PRU00284"/>
    </source>
</evidence>
<dbReference type="InterPro" id="IPR004089">
    <property type="entry name" value="MCPsignal_dom"/>
</dbReference>
<dbReference type="GO" id="GO:0016020">
    <property type="term" value="C:membrane"/>
    <property type="evidence" value="ECO:0007669"/>
    <property type="project" value="InterPro"/>
</dbReference>
<dbReference type="GeneID" id="24256193"/>
<evidence type="ECO:0000259" key="6">
    <source>
        <dbReference type="PROSITE" id="PS50885"/>
    </source>
</evidence>
<gene>
    <name evidence="7" type="primary">mcpC</name>
    <name evidence="7" type="ORF">RG540_CH30050</name>
</gene>
<protein>
    <submittedName>
        <fullName evidence="7">Methyl-accepting chemotaxis protein McpC</fullName>
    </submittedName>
</protein>
<keyword evidence="4" id="KW-0812">Transmembrane</keyword>
<keyword evidence="1" id="KW-0145">Chemotaxis</keyword>
<dbReference type="PANTHER" id="PTHR43531">
    <property type="entry name" value="PROTEIN ICFG"/>
    <property type="match status" value="1"/>
</dbReference>
<keyword evidence="4" id="KW-0472">Membrane</keyword>
<dbReference type="PANTHER" id="PTHR43531:SF11">
    <property type="entry name" value="METHYL-ACCEPTING CHEMOTAXIS PROTEIN 3"/>
    <property type="match status" value="1"/>
</dbReference>
<feature type="domain" description="Methyl-accepting transducer" evidence="5">
    <location>
        <begin position="183"/>
        <end position="419"/>
    </location>
</feature>
<dbReference type="GO" id="GO:0007165">
    <property type="term" value="P:signal transduction"/>
    <property type="evidence" value="ECO:0007669"/>
    <property type="project" value="UniProtKB-KW"/>
</dbReference>
<feature type="transmembrane region" description="Helical" evidence="4">
    <location>
        <begin position="12"/>
        <end position="31"/>
    </location>
</feature>
<evidence type="ECO:0000256" key="2">
    <source>
        <dbReference type="ARBA" id="ARBA00029447"/>
    </source>
</evidence>
<dbReference type="KEGG" id="ngg:RG540_CH30050"/>
<dbReference type="AlphaFoldDB" id="A0A068SVP0"/>
<dbReference type="PROSITE" id="PS50885">
    <property type="entry name" value="HAMP"/>
    <property type="match status" value="2"/>
</dbReference>
<feature type="transmembrane region" description="Helical" evidence="4">
    <location>
        <begin position="37"/>
        <end position="61"/>
    </location>
</feature>
<comment type="similarity">
    <text evidence="2">Belongs to the methyl-accepting chemotaxis (MCP) protein family.</text>
</comment>
<evidence type="ECO:0000256" key="1">
    <source>
        <dbReference type="ARBA" id="ARBA00022500"/>
    </source>
</evidence>
<sequence length="470" mass="49316">MIGRHHSLSGKVIGLVLTQNGILAGLLFYVADAPTPFEMLGIAASLITLTLVTISLAGALINPLRTIAGTVSEIAAGKTAVPREHLARTDEIGSISRALERLCRDHLTRLVEDEEERERQETAAAEARMRDLEAAGDEAHDLKAVVEALDGGLRRLAVGDLTVRIDMPFPERYEGLRADFNHALTILEDVLGMIGSGAHDLHTDCAEACADMAATAEAGGRLTAAIAKTAADVGTLAEALKARKLQAQHAADIAHNARLDLRPPKEMMQAATVAMEAIRKASLKIEPAAANIREIAFQANMLALNAGVEAAHSGEAEADFKTVAEEIRGLAERAAEAAKEISGLSRRSAEAAELGGRSVEKAGGELDAMTIYADAVHGHVAALAAGSGKEIEAIAAVRTTMTTLAKASRDQIGALDALTAKLGRMNREIGAIDHHAGRFTPVTILNAGGVAVPESLKPVKPGSHLRLVKS</sequence>
<keyword evidence="4" id="KW-1133">Transmembrane helix</keyword>
<accession>A0A068SVP0</accession>
<dbReference type="SUPFAM" id="SSF158472">
    <property type="entry name" value="HAMP domain-like"/>
    <property type="match status" value="1"/>
</dbReference>
<dbReference type="HOGENOM" id="CLU_000445_107_20_5"/>
<dbReference type="PROSITE" id="PS50111">
    <property type="entry name" value="CHEMOTAXIS_TRANSDUC_2"/>
    <property type="match status" value="1"/>
</dbReference>
<dbReference type="OrthoDB" id="8368827at2"/>
<dbReference type="eggNOG" id="COG0840">
    <property type="taxonomic scope" value="Bacteria"/>
</dbReference>
<organism evidence="7 8">
    <name type="scientific">Neorhizobium galegae bv. orientalis str. HAMBI 540</name>
    <dbReference type="NCBI Taxonomy" id="1028800"/>
    <lineage>
        <taxon>Bacteria</taxon>
        <taxon>Pseudomonadati</taxon>
        <taxon>Pseudomonadota</taxon>
        <taxon>Alphaproteobacteria</taxon>
        <taxon>Hyphomicrobiales</taxon>
        <taxon>Rhizobiaceae</taxon>
        <taxon>Rhizobium/Agrobacterium group</taxon>
        <taxon>Neorhizobium</taxon>
    </lineage>
</organism>
<evidence type="ECO:0000259" key="5">
    <source>
        <dbReference type="PROSITE" id="PS50111"/>
    </source>
</evidence>
<keyword evidence="8" id="KW-1185">Reference proteome</keyword>
<dbReference type="RefSeq" id="WP_038589330.1">
    <property type="nucleotide sequence ID" value="NZ_HG938353.1"/>
</dbReference>
<proteinExistence type="inferred from homology"/>
<dbReference type="Proteomes" id="UP000028181">
    <property type="component" value="Chromosome I"/>
</dbReference>
<dbReference type="GO" id="GO:0006935">
    <property type="term" value="P:chemotaxis"/>
    <property type="evidence" value="ECO:0007669"/>
    <property type="project" value="UniProtKB-KW"/>
</dbReference>
<evidence type="ECO:0000313" key="7">
    <source>
        <dbReference type="EMBL" id="CDN49170.1"/>
    </source>
</evidence>
<dbReference type="InterPro" id="IPR051310">
    <property type="entry name" value="MCP_chemotaxis"/>
</dbReference>
<dbReference type="Pfam" id="PF00672">
    <property type="entry name" value="HAMP"/>
    <property type="match status" value="1"/>
</dbReference>
<name>A0A068SVP0_NEOGA</name>
<evidence type="ECO:0000313" key="8">
    <source>
        <dbReference type="Proteomes" id="UP000028181"/>
    </source>
</evidence>
<dbReference type="PATRIC" id="fig|1028800.3.peg.3044"/>
<dbReference type="SUPFAM" id="SSF58104">
    <property type="entry name" value="Methyl-accepting chemotaxis protein (MCP) signaling domain"/>
    <property type="match status" value="1"/>
</dbReference>
<dbReference type="EMBL" id="HG938353">
    <property type="protein sequence ID" value="CDN49170.1"/>
    <property type="molecule type" value="Genomic_DNA"/>
</dbReference>
<dbReference type="Pfam" id="PF00015">
    <property type="entry name" value="MCPsignal"/>
    <property type="match status" value="1"/>
</dbReference>
<feature type="domain" description="HAMP" evidence="6">
    <location>
        <begin position="140"/>
        <end position="192"/>
    </location>
</feature>
<keyword evidence="3" id="KW-0807">Transducer</keyword>